<feature type="transmembrane region" description="Helical" evidence="1">
    <location>
        <begin position="20"/>
        <end position="41"/>
    </location>
</feature>
<name>T1K305_TETUR</name>
<keyword evidence="1" id="KW-1133">Transmembrane helix</keyword>
<evidence type="ECO:0000256" key="1">
    <source>
        <dbReference type="SAM" id="Phobius"/>
    </source>
</evidence>
<dbReference type="EnsemblMetazoa" id="tetur04g06940.1">
    <property type="protein sequence ID" value="tetur04g06940.1"/>
    <property type="gene ID" value="tetur04g06940"/>
</dbReference>
<dbReference type="AlphaFoldDB" id="T1K305"/>
<keyword evidence="1" id="KW-0812">Transmembrane</keyword>
<sequence>MSAYIDPILEDWASNNLLSYGIILMILSSFKMLFHLATIGLNSYFRDVLRQKTCVPDSVSAFKAFIDTFTVFVSSLFAIMGSSVPVTSFITLSLYLVMTPLQAVLQISICMKWMLHDVKHPVYPLIETSLDLPMSIVQILGFSVAIPLFYREYLIFKANYDIK</sequence>
<organism evidence="2 3">
    <name type="scientific">Tetranychus urticae</name>
    <name type="common">Two-spotted spider mite</name>
    <dbReference type="NCBI Taxonomy" id="32264"/>
    <lineage>
        <taxon>Eukaryota</taxon>
        <taxon>Metazoa</taxon>
        <taxon>Ecdysozoa</taxon>
        <taxon>Arthropoda</taxon>
        <taxon>Chelicerata</taxon>
        <taxon>Arachnida</taxon>
        <taxon>Acari</taxon>
        <taxon>Acariformes</taxon>
        <taxon>Trombidiformes</taxon>
        <taxon>Prostigmata</taxon>
        <taxon>Eleutherengona</taxon>
        <taxon>Raphignathae</taxon>
        <taxon>Tetranychoidea</taxon>
        <taxon>Tetranychidae</taxon>
        <taxon>Tetranychus</taxon>
    </lineage>
</organism>
<dbReference type="Proteomes" id="UP000015104">
    <property type="component" value="Unassembled WGS sequence"/>
</dbReference>
<keyword evidence="3" id="KW-1185">Reference proteome</keyword>
<keyword evidence="1" id="KW-0472">Membrane</keyword>
<evidence type="ECO:0000313" key="3">
    <source>
        <dbReference type="Proteomes" id="UP000015104"/>
    </source>
</evidence>
<reference evidence="2" key="2">
    <citation type="submission" date="2015-06" db="UniProtKB">
        <authorList>
            <consortium name="EnsemblMetazoa"/>
        </authorList>
    </citation>
    <scope>IDENTIFICATION</scope>
</reference>
<dbReference type="HOGENOM" id="CLU_1629189_0_0_1"/>
<reference evidence="3" key="1">
    <citation type="submission" date="2011-08" db="EMBL/GenBank/DDBJ databases">
        <authorList>
            <person name="Rombauts S."/>
        </authorList>
    </citation>
    <scope>NUCLEOTIDE SEQUENCE</scope>
    <source>
        <strain evidence="3">London</strain>
    </source>
</reference>
<evidence type="ECO:0000313" key="2">
    <source>
        <dbReference type="EnsemblMetazoa" id="tetur04g06940.1"/>
    </source>
</evidence>
<dbReference type="EMBL" id="CAEY01001371">
    <property type="status" value="NOT_ANNOTATED_CDS"/>
    <property type="molecule type" value="Genomic_DNA"/>
</dbReference>
<proteinExistence type="predicted"/>
<accession>T1K305</accession>
<protein>
    <submittedName>
        <fullName evidence="2">Uncharacterized protein</fullName>
    </submittedName>
</protein>
<feature type="transmembrane region" description="Helical" evidence="1">
    <location>
        <begin position="130"/>
        <end position="150"/>
    </location>
</feature>
<feature type="transmembrane region" description="Helical" evidence="1">
    <location>
        <begin position="61"/>
        <end position="80"/>
    </location>
</feature>